<reference evidence="3 4" key="1">
    <citation type="journal article" date="2012" name="BMC Genomics">
        <title>Comparative genomic analysis and phylogenetic position of Theileria equi.</title>
        <authorList>
            <person name="Kappmeyer L.S."/>
            <person name="Thiagarajan M."/>
            <person name="Herndon D.R."/>
            <person name="Ramsay J.D."/>
            <person name="Caler E."/>
            <person name="Djikeng A."/>
            <person name="Gillespie J.J."/>
            <person name="Lau A.O."/>
            <person name="Roalson E.H."/>
            <person name="Silva J.C."/>
            <person name="Silva M.G."/>
            <person name="Suarez C.E."/>
            <person name="Ueti M.W."/>
            <person name="Nene V.M."/>
            <person name="Mealey R.H."/>
            <person name="Knowles D.P."/>
            <person name="Brayton K.A."/>
        </authorList>
    </citation>
    <scope>NUCLEOTIDE SEQUENCE [LARGE SCALE GENOMIC DNA]</scope>
    <source>
        <strain evidence="3 4">WA</strain>
    </source>
</reference>
<feature type="compositionally biased region" description="Polar residues" evidence="1">
    <location>
        <begin position="458"/>
        <end position="467"/>
    </location>
</feature>
<feature type="compositionally biased region" description="Basic and acidic residues" evidence="1">
    <location>
        <begin position="437"/>
        <end position="456"/>
    </location>
</feature>
<evidence type="ECO:0000313" key="4">
    <source>
        <dbReference type="Proteomes" id="UP000031512"/>
    </source>
</evidence>
<dbReference type="KEGG" id="beq:BEWA_049070"/>
<sequence>MGGVTVYINNHPGRGVGQDENGYYYIDNSGGRVYLTDEWYPDPEGTYRKITHSLKGEYKIGSIKKERQELKTFPNLESHTSVSVFYWSGDNGFSNPLLIQLGEGENEYYTNPKGLNNWEVDGTATPDLRKKLDEQNCLKNKAHIVDLSKKDKATYSCPSCNTKSIRVYSPGTYYGHTIATSGLSLAGFKDTGTWQAGLPSLKSVETVKVYWNKSGNNPIVIAQQVSGTGTKWFRRNGGNVNTWTQVVTDPTPTGSTFPTPQITIDLSMKASASYADKTAKVNITVRSSHIGYCYYRYQHSLCGGPFKVTQVTYNKASLSGIEFSPETPMDSVSAYYYGDDPEKKENLLLIELSSSGSNTYKYFCKGTKDANIWTDGGTGKLTGQPLRNKLDELKKKHPLQPPKSQLPPNPPTPEPPKQIHAPSSHAGRSPSPTTKNEQGHHENKAHIHNHSAKDVGKTPTSAKRNSTPSGVIAAGVVGGIVCVVILSLLIWRIGPSLKTYMASRRRPL</sequence>
<organism evidence="3 4">
    <name type="scientific">Theileria equi strain WA</name>
    <dbReference type="NCBI Taxonomy" id="1537102"/>
    <lineage>
        <taxon>Eukaryota</taxon>
        <taxon>Sar</taxon>
        <taxon>Alveolata</taxon>
        <taxon>Apicomplexa</taxon>
        <taxon>Aconoidasida</taxon>
        <taxon>Piroplasmida</taxon>
        <taxon>Theileriidae</taxon>
        <taxon>Theileria</taxon>
    </lineage>
</organism>
<evidence type="ECO:0000256" key="1">
    <source>
        <dbReference type="SAM" id="MobiDB-lite"/>
    </source>
</evidence>
<comment type="caution">
    <text evidence="3">The sequence shown here is derived from an EMBL/GenBank/DDBJ whole genome shotgun (WGS) entry which is preliminary data.</text>
</comment>
<dbReference type="GeneID" id="15803989"/>
<dbReference type="Proteomes" id="UP000031512">
    <property type="component" value="Unassembled WGS sequence"/>
</dbReference>
<evidence type="ECO:0000313" key="3">
    <source>
        <dbReference type="EMBL" id="EKX72440.1"/>
    </source>
</evidence>
<keyword evidence="2" id="KW-0812">Transmembrane</keyword>
<dbReference type="eggNOG" id="ENOG502RSZ5">
    <property type="taxonomic scope" value="Eukaryota"/>
</dbReference>
<feature type="transmembrane region" description="Helical" evidence="2">
    <location>
        <begin position="471"/>
        <end position="491"/>
    </location>
</feature>
<feature type="region of interest" description="Disordered" evidence="1">
    <location>
        <begin position="397"/>
        <end position="467"/>
    </location>
</feature>
<protein>
    <submittedName>
        <fullName evidence="3">Uncharacterized protein</fullName>
    </submittedName>
</protein>
<dbReference type="EMBL" id="ACOU01000007">
    <property type="protein sequence ID" value="EKX72440.1"/>
    <property type="molecule type" value="Genomic_DNA"/>
</dbReference>
<keyword evidence="2" id="KW-0472">Membrane</keyword>
<dbReference type="AlphaFoldDB" id="L1LAY2"/>
<dbReference type="RefSeq" id="XP_004831892.1">
    <property type="nucleotide sequence ID" value="XM_004831835.1"/>
</dbReference>
<gene>
    <name evidence="3" type="ORF">BEWA_049070</name>
</gene>
<proteinExistence type="predicted"/>
<evidence type="ECO:0000256" key="2">
    <source>
        <dbReference type="SAM" id="Phobius"/>
    </source>
</evidence>
<keyword evidence="4" id="KW-1185">Reference proteome</keyword>
<name>L1LAY2_THEEQ</name>
<accession>L1LAY2</accession>
<keyword evidence="2" id="KW-1133">Transmembrane helix</keyword>
<feature type="compositionally biased region" description="Pro residues" evidence="1">
    <location>
        <begin position="399"/>
        <end position="416"/>
    </location>
</feature>
<dbReference type="VEuPathDB" id="PiroplasmaDB:BEWA_049070"/>
<dbReference type="STRING" id="1537102.L1LAY2"/>